<proteinExistence type="predicted"/>
<dbReference type="GO" id="GO:0004674">
    <property type="term" value="F:protein serine/threonine kinase activity"/>
    <property type="evidence" value="ECO:0007669"/>
    <property type="project" value="UniProtKB-KW"/>
</dbReference>
<keyword evidence="11" id="KW-0325">Glycoprotein</keyword>
<dbReference type="OrthoDB" id="749268at2759"/>
<keyword evidence="7" id="KW-0418">Kinase</keyword>
<dbReference type="Pfam" id="PF13947">
    <property type="entry name" value="GUB_WAK_bind"/>
    <property type="match status" value="1"/>
</dbReference>
<dbReference type="Pfam" id="PF00069">
    <property type="entry name" value="Pkinase"/>
    <property type="match status" value="1"/>
</dbReference>
<dbReference type="GO" id="GO:0005524">
    <property type="term" value="F:ATP binding"/>
    <property type="evidence" value="ECO:0007669"/>
    <property type="project" value="UniProtKB-KW"/>
</dbReference>
<evidence type="ECO:0000256" key="2">
    <source>
        <dbReference type="ARBA" id="ARBA00022527"/>
    </source>
</evidence>
<dbReference type="EMBL" id="JAGYWB010000009">
    <property type="protein sequence ID" value="KAI0511051.1"/>
    <property type="molecule type" value="Genomic_DNA"/>
</dbReference>
<evidence type="ECO:0000256" key="12">
    <source>
        <dbReference type="SAM" id="Phobius"/>
    </source>
</evidence>
<dbReference type="InterPro" id="IPR025287">
    <property type="entry name" value="WAK_GUB"/>
</dbReference>
<keyword evidence="8" id="KW-0067">ATP-binding</keyword>
<evidence type="ECO:0000256" key="13">
    <source>
        <dbReference type="SAM" id="SignalP"/>
    </source>
</evidence>
<dbReference type="GO" id="GO:0016020">
    <property type="term" value="C:membrane"/>
    <property type="evidence" value="ECO:0007669"/>
    <property type="project" value="UniProtKB-SubCell"/>
</dbReference>
<dbReference type="FunFam" id="3.30.200.20:FF:000178">
    <property type="entry name" value="serine/threonine-protein kinase PBS1-like"/>
    <property type="match status" value="1"/>
</dbReference>
<evidence type="ECO:0000256" key="8">
    <source>
        <dbReference type="ARBA" id="ARBA00022840"/>
    </source>
</evidence>
<evidence type="ECO:0000256" key="7">
    <source>
        <dbReference type="ARBA" id="ARBA00022777"/>
    </source>
</evidence>
<keyword evidence="3" id="KW-0808">Transferase</keyword>
<gene>
    <name evidence="15" type="ORF">KFK09_011669</name>
</gene>
<evidence type="ECO:0000256" key="3">
    <source>
        <dbReference type="ARBA" id="ARBA00022679"/>
    </source>
</evidence>
<dbReference type="PANTHER" id="PTHR27009">
    <property type="entry name" value="RUST RESISTANCE KINASE LR10-RELATED"/>
    <property type="match status" value="1"/>
</dbReference>
<feature type="signal peptide" evidence="13">
    <location>
        <begin position="1"/>
        <end position="17"/>
    </location>
</feature>
<comment type="caution">
    <text evidence="15">The sequence shown here is derived from an EMBL/GenBank/DDBJ whole genome shotgun (WGS) entry which is preliminary data.</text>
</comment>
<protein>
    <recommendedName>
        <fullName evidence="14">Protein kinase domain-containing protein</fullName>
    </recommendedName>
</protein>
<dbReference type="SMR" id="A0A8T3BGH1"/>
<dbReference type="PROSITE" id="PS50011">
    <property type="entry name" value="PROTEIN_KINASE_DOM"/>
    <property type="match status" value="1"/>
</dbReference>
<dbReference type="Gene3D" id="3.30.200.20">
    <property type="entry name" value="Phosphorylase Kinase, domain 1"/>
    <property type="match status" value="1"/>
</dbReference>
<evidence type="ECO:0000313" key="15">
    <source>
        <dbReference type="EMBL" id="KAI0511051.1"/>
    </source>
</evidence>
<reference evidence="15" key="1">
    <citation type="journal article" date="2022" name="Front. Genet.">
        <title>Chromosome-Scale Assembly of the Dendrobium nobile Genome Provides Insights Into the Molecular Mechanism of the Biosynthesis of the Medicinal Active Ingredient of Dendrobium.</title>
        <authorList>
            <person name="Xu Q."/>
            <person name="Niu S.-C."/>
            <person name="Li K.-L."/>
            <person name="Zheng P.-J."/>
            <person name="Zhang X.-J."/>
            <person name="Jia Y."/>
            <person name="Liu Y."/>
            <person name="Niu Y.-X."/>
            <person name="Yu L.-H."/>
            <person name="Chen D.-F."/>
            <person name="Zhang G.-Q."/>
        </authorList>
    </citation>
    <scope>NUCLEOTIDE SEQUENCE</scope>
    <source>
        <tissue evidence="15">Leaf</tissue>
    </source>
</reference>
<feature type="domain" description="Protein kinase" evidence="14">
    <location>
        <begin position="303"/>
        <end position="591"/>
    </location>
</feature>
<evidence type="ECO:0000313" key="16">
    <source>
        <dbReference type="Proteomes" id="UP000829196"/>
    </source>
</evidence>
<evidence type="ECO:0000256" key="4">
    <source>
        <dbReference type="ARBA" id="ARBA00022692"/>
    </source>
</evidence>
<evidence type="ECO:0000256" key="10">
    <source>
        <dbReference type="ARBA" id="ARBA00023136"/>
    </source>
</evidence>
<keyword evidence="2" id="KW-0723">Serine/threonine-protein kinase</keyword>
<dbReference type="SUPFAM" id="SSF56112">
    <property type="entry name" value="Protein kinase-like (PK-like)"/>
    <property type="match status" value="1"/>
</dbReference>
<keyword evidence="6" id="KW-0547">Nucleotide-binding</keyword>
<evidence type="ECO:0000256" key="5">
    <source>
        <dbReference type="ARBA" id="ARBA00022729"/>
    </source>
</evidence>
<accession>A0A8T3BGH1</accession>
<keyword evidence="5 13" id="KW-0732">Signal</keyword>
<dbReference type="Proteomes" id="UP000829196">
    <property type="component" value="Unassembled WGS sequence"/>
</dbReference>
<name>A0A8T3BGH1_DENNO</name>
<keyword evidence="9 12" id="KW-1133">Transmembrane helix</keyword>
<feature type="chain" id="PRO_5035814803" description="Protein kinase domain-containing protein" evidence="13">
    <location>
        <begin position="18"/>
        <end position="623"/>
    </location>
</feature>
<comment type="subcellular location">
    <subcellularLocation>
        <location evidence="1">Membrane</location>
        <topology evidence="1">Single-pass type I membrane protein</topology>
    </subcellularLocation>
</comment>
<keyword evidence="16" id="KW-1185">Reference proteome</keyword>
<keyword evidence="10 12" id="KW-0472">Membrane</keyword>
<evidence type="ECO:0000256" key="6">
    <source>
        <dbReference type="ARBA" id="ARBA00022741"/>
    </source>
</evidence>
<dbReference type="GO" id="GO:0030247">
    <property type="term" value="F:polysaccharide binding"/>
    <property type="evidence" value="ECO:0007669"/>
    <property type="project" value="InterPro"/>
</dbReference>
<dbReference type="FunFam" id="1.10.510.10:FF:000590">
    <property type="entry name" value="PR5-like receptor kinase"/>
    <property type="match status" value="1"/>
</dbReference>
<keyword evidence="4 12" id="KW-0812">Transmembrane</keyword>
<organism evidence="15 16">
    <name type="scientific">Dendrobium nobile</name>
    <name type="common">Orchid</name>
    <dbReference type="NCBI Taxonomy" id="94219"/>
    <lineage>
        <taxon>Eukaryota</taxon>
        <taxon>Viridiplantae</taxon>
        <taxon>Streptophyta</taxon>
        <taxon>Embryophyta</taxon>
        <taxon>Tracheophyta</taxon>
        <taxon>Spermatophyta</taxon>
        <taxon>Magnoliopsida</taxon>
        <taxon>Liliopsida</taxon>
        <taxon>Asparagales</taxon>
        <taxon>Orchidaceae</taxon>
        <taxon>Epidendroideae</taxon>
        <taxon>Malaxideae</taxon>
        <taxon>Dendrobiinae</taxon>
        <taxon>Dendrobium</taxon>
    </lineage>
</organism>
<evidence type="ECO:0000256" key="1">
    <source>
        <dbReference type="ARBA" id="ARBA00004479"/>
    </source>
</evidence>
<feature type="transmembrane region" description="Helical" evidence="12">
    <location>
        <begin position="238"/>
        <end position="265"/>
    </location>
</feature>
<dbReference type="AlphaFoldDB" id="A0A8T3BGH1"/>
<dbReference type="Gene3D" id="1.10.510.10">
    <property type="entry name" value="Transferase(Phosphotransferase) domain 1"/>
    <property type="match status" value="1"/>
</dbReference>
<evidence type="ECO:0000256" key="11">
    <source>
        <dbReference type="ARBA" id="ARBA00023180"/>
    </source>
</evidence>
<evidence type="ECO:0000259" key="14">
    <source>
        <dbReference type="PROSITE" id="PS50011"/>
    </source>
</evidence>
<sequence length="623" mass="69949">MPWCHLLLLGIFPIAYAFSNDCPSSMCGDMEIEFPFTLQSSSNSCRRAGLSANLSCSSANETIITLPSSESYRVTSIGYAYELFIEFLLSTPSISCPWRNGTQKRPNVNGSIFDVAVSSFVLVNCTTKISLQADNRVVGPISCLSELDYFVYAMNLVERIDMLPPSCIVIYTGEVLSNYSGQSIQAIAPKSLQGQTASLSVNAEALTCSDCFVEGKKCGYNIRRDTSFCILQDSHHGLHLIVEGVAIGTSLVVFLIAVLVVLYFFKKYNNEKQKRIKVEKFLATYKSTTLTRYNFSNIKKITKKFKHKLCQGGFGSVYKGELTNGILVAVKLLEASKSNGDDFVNEVATIGKIHHVNVVRLLGFCSDGTNRALVYEFMPNNSLEKFIFFDESKKRHEFFNMEKLQEIAVGIAHGIDYLHQGCNQRIVHFDTKPHNILLDYDFNPKISDFGLAKLCFRDQSIVTISAARGTMGYIAPEVYSRNFGPVSHKSDVYSYGMLMLEMIGRRKNIDPTIENLSEIYFPEWIYNKLVQNNSLGLAMEMEGNEEIMKRLAIIALWCIQWNPTERPSMTRVVQMLTTNFQSLEMPPTPFVPSDQPGNANVSTNHERILEVSISTNHEEILED</sequence>
<dbReference type="InterPro" id="IPR045874">
    <property type="entry name" value="LRK10/LRL21-25-like"/>
</dbReference>
<evidence type="ECO:0000256" key="9">
    <source>
        <dbReference type="ARBA" id="ARBA00022989"/>
    </source>
</evidence>
<dbReference type="InterPro" id="IPR000719">
    <property type="entry name" value="Prot_kinase_dom"/>
</dbReference>
<dbReference type="InterPro" id="IPR011009">
    <property type="entry name" value="Kinase-like_dom_sf"/>
</dbReference>